<evidence type="ECO:0000256" key="7">
    <source>
        <dbReference type="ARBA" id="ARBA00022840"/>
    </source>
</evidence>
<evidence type="ECO:0000313" key="12">
    <source>
        <dbReference type="EMBL" id="AKJ65356.1"/>
    </source>
</evidence>
<dbReference type="PIRSF" id="PIRSF004793">
    <property type="entry name" value="UCP004793"/>
    <property type="match status" value="1"/>
</dbReference>
<keyword evidence="6 10" id="KW-0547">Nucleotide-binding</keyword>
<keyword evidence="9 10" id="KW-0472">Membrane</keyword>
<protein>
    <recommendedName>
        <fullName evidence="10">Diadenylate cyclase</fullName>
        <shortName evidence="10">DAC</shortName>
        <ecNumber evidence="10">2.7.7.85</ecNumber>
    </recommendedName>
    <alternativeName>
        <fullName evidence="10">Cyclic-di-AMP synthase</fullName>
        <shortName evidence="10">c-di-AMP synthase</shortName>
    </alternativeName>
</protein>
<dbReference type="EMBL" id="CP010904">
    <property type="protein sequence ID" value="AKJ65356.1"/>
    <property type="molecule type" value="Genomic_DNA"/>
</dbReference>
<dbReference type="Proteomes" id="UP000035268">
    <property type="component" value="Chromosome"/>
</dbReference>
<dbReference type="HAMAP" id="MF_01499">
    <property type="entry name" value="DacA"/>
    <property type="match status" value="1"/>
</dbReference>
<comment type="similarity">
    <text evidence="10">Belongs to the adenylate cyclase family. DacA/CdaA subfamily.</text>
</comment>
<evidence type="ECO:0000313" key="13">
    <source>
        <dbReference type="Proteomes" id="UP000035268"/>
    </source>
</evidence>
<dbReference type="PATRIC" id="fig|1609981.3.peg.2210"/>
<dbReference type="GO" id="GO:0005524">
    <property type="term" value="F:ATP binding"/>
    <property type="evidence" value="ECO:0007669"/>
    <property type="project" value="UniProtKB-UniRule"/>
</dbReference>
<dbReference type="GO" id="GO:0106408">
    <property type="term" value="F:diadenylate cyclase activity"/>
    <property type="evidence" value="ECO:0007669"/>
    <property type="project" value="UniProtKB-EC"/>
</dbReference>
<dbReference type="InterPro" id="IPR003390">
    <property type="entry name" value="DNA_integrity_scan_DisA_N"/>
</dbReference>
<evidence type="ECO:0000256" key="4">
    <source>
        <dbReference type="ARBA" id="ARBA00022692"/>
    </source>
</evidence>
<organism evidence="12 13">
    <name type="scientific">Kiritimatiella glycovorans</name>
    <dbReference type="NCBI Taxonomy" id="1307763"/>
    <lineage>
        <taxon>Bacteria</taxon>
        <taxon>Pseudomonadati</taxon>
        <taxon>Kiritimatiellota</taxon>
        <taxon>Kiritimatiellia</taxon>
        <taxon>Kiritimatiellales</taxon>
        <taxon>Kiritimatiellaceae</taxon>
        <taxon>Kiritimatiella</taxon>
    </lineage>
</organism>
<dbReference type="AlphaFoldDB" id="A0A0G3EG00"/>
<dbReference type="InterPro" id="IPR045585">
    <property type="entry name" value="CdaA_N"/>
</dbReference>
<dbReference type="InterPro" id="IPR034701">
    <property type="entry name" value="CdaA"/>
</dbReference>
<evidence type="ECO:0000259" key="11">
    <source>
        <dbReference type="PROSITE" id="PS51794"/>
    </source>
</evidence>
<dbReference type="STRING" id="1307763.L21SP4_02125"/>
<comment type="catalytic activity">
    <reaction evidence="1 10">
        <text>2 ATP = 3',3'-c-di-AMP + 2 diphosphate</text>
        <dbReference type="Rhea" id="RHEA:35655"/>
        <dbReference type="ChEBI" id="CHEBI:30616"/>
        <dbReference type="ChEBI" id="CHEBI:33019"/>
        <dbReference type="ChEBI" id="CHEBI:71500"/>
        <dbReference type="EC" id="2.7.7.85"/>
    </reaction>
</comment>
<dbReference type="PROSITE" id="PS51794">
    <property type="entry name" value="DAC"/>
    <property type="match status" value="1"/>
</dbReference>
<evidence type="ECO:0000256" key="2">
    <source>
        <dbReference type="ARBA" id="ARBA00022475"/>
    </source>
</evidence>
<dbReference type="OrthoDB" id="9807385at2"/>
<keyword evidence="7 10" id="KW-0067">ATP-binding</keyword>
<dbReference type="PANTHER" id="PTHR34185">
    <property type="entry name" value="DIADENYLATE CYCLASE"/>
    <property type="match status" value="1"/>
</dbReference>
<dbReference type="GO" id="GO:0006171">
    <property type="term" value="P:cAMP biosynthetic process"/>
    <property type="evidence" value="ECO:0007669"/>
    <property type="project" value="InterPro"/>
</dbReference>
<evidence type="ECO:0000256" key="6">
    <source>
        <dbReference type="ARBA" id="ARBA00022741"/>
    </source>
</evidence>
<evidence type="ECO:0000256" key="5">
    <source>
        <dbReference type="ARBA" id="ARBA00022695"/>
    </source>
</evidence>
<dbReference type="Pfam" id="PF19293">
    <property type="entry name" value="CdaA_N"/>
    <property type="match status" value="1"/>
</dbReference>
<evidence type="ECO:0000256" key="9">
    <source>
        <dbReference type="ARBA" id="ARBA00023136"/>
    </source>
</evidence>
<dbReference type="GO" id="GO:0004016">
    <property type="term" value="F:adenylate cyclase activity"/>
    <property type="evidence" value="ECO:0007669"/>
    <property type="project" value="UniProtKB-UniRule"/>
</dbReference>
<keyword evidence="3 10" id="KW-0808">Transferase</keyword>
<evidence type="ECO:0000256" key="10">
    <source>
        <dbReference type="HAMAP-Rule" id="MF_01499"/>
    </source>
</evidence>
<dbReference type="InterPro" id="IPR036888">
    <property type="entry name" value="DNA_integrity_DisA_N_sf"/>
</dbReference>
<dbReference type="InterPro" id="IPR014046">
    <property type="entry name" value="C-di-AMP_synthase"/>
</dbReference>
<dbReference type="Gene3D" id="3.40.1700.10">
    <property type="entry name" value="DNA integrity scanning protein, DisA, N-terminal domain"/>
    <property type="match status" value="1"/>
</dbReference>
<reference evidence="12 13" key="2">
    <citation type="journal article" date="2016" name="ISME J.">
        <title>Characterization of the first cultured representative of Verrucomicrobia subdivision 5 indicates the proposal of a novel phylum.</title>
        <authorList>
            <person name="Spring S."/>
            <person name="Bunk B."/>
            <person name="Sproer C."/>
            <person name="Schumann P."/>
            <person name="Rohde M."/>
            <person name="Tindall B.J."/>
            <person name="Klenk H.P."/>
        </authorList>
    </citation>
    <scope>NUCLEOTIDE SEQUENCE [LARGE SCALE GENOMIC DNA]</scope>
    <source>
        <strain evidence="12 13">L21-Fru-AB</strain>
    </source>
</reference>
<comment type="function">
    <text evidence="10">Catalyzes the condensation of 2 ATP molecules into cyclic di-AMP (c-di-AMP), a second messenger used to regulate differing processes in different bacteria.</text>
</comment>
<accession>A0A0G3EG00</accession>
<feature type="transmembrane region" description="Helical" evidence="10">
    <location>
        <begin position="37"/>
        <end position="56"/>
    </location>
</feature>
<comment type="caution">
    <text evidence="10">Lacks conserved residue(s) required for the propagation of feature annotation.</text>
</comment>
<dbReference type="Pfam" id="PF02457">
    <property type="entry name" value="DAC"/>
    <property type="match status" value="1"/>
</dbReference>
<keyword evidence="8 10" id="KW-1133">Transmembrane helix</keyword>
<feature type="transmembrane region" description="Helical" evidence="10">
    <location>
        <begin position="68"/>
        <end position="84"/>
    </location>
</feature>
<dbReference type="SUPFAM" id="SSF143597">
    <property type="entry name" value="YojJ-like"/>
    <property type="match status" value="1"/>
</dbReference>
<gene>
    <name evidence="10" type="primary">dacA</name>
    <name evidence="12" type="ORF">L21SP4_02125</name>
</gene>
<feature type="transmembrane region" description="Helical" evidence="10">
    <location>
        <begin position="12"/>
        <end position="30"/>
    </location>
</feature>
<dbReference type="KEGG" id="vbl:L21SP4_02125"/>
<dbReference type="PANTHER" id="PTHR34185:SF1">
    <property type="entry name" value="DIADENYLATE CYCLASE"/>
    <property type="match status" value="1"/>
</dbReference>
<feature type="domain" description="DAC" evidence="11">
    <location>
        <begin position="81"/>
        <end position="236"/>
    </location>
</feature>
<keyword evidence="13" id="KW-1185">Reference proteome</keyword>
<name>A0A0G3EG00_9BACT</name>
<dbReference type="FunFam" id="3.40.1700.10:FF:000002">
    <property type="entry name" value="Diadenylate cyclase"/>
    <property type="match status" value="1"/>
</dbReference>
<dbReference type="EC" id="2.7.7.85" evidence="10"/>
<comment type="subunit">
    <text evidence="10">Probably a homodimer.</text>
</comment>
<dbReference type="InterPro" id="IPR050338">
    <property type="entry name" value="DisA"/>
</dbReference>
<sequence length="277" mass="30959">MLENLQWPEWVGIVEILILAAAIYYILFFFRGTRGAAVLSGLVIFFVATIFLTRLFDLDVLNWLVQRMLVYLAVALVVIFQPEIRRALAQLGRRSAFMNTGSNREVVDTVIQAAAMLSDRKIGALMAIEREIGTRAIQETGIRMDAHLTPELLASIFFPQTPLHDGGVVIAERRLAAAACLFPLSQREEISRKLGTRHRAAIGLTEETDTVVLVVSEETGVISVAYNGRLRRGLEEPQLRRVLNSLLRQRRRAGFRASAASDLAFDEDEEETGFSTE</sequence>
<keyword evidence="4 10" id="KW-0812">Transmembrane</keyword>
<reference evidence="13" key="1">
    <citation type="submission" date="2015-02" db="EMBL/GenBank/DDBJ databases">
        <title>Description and complete genome sequence of the first cultured representative of the subdivision 5 of the Verrucomicrobia phylum.</title>
        <authorList>
            <person name="Spring S."/>
            <person name="Bunk B."/>
            <person name="Sproer C."/>
            <person name="Klenk H.-P."/>
        </authorList>
    </citation>
    <scope>NUCLEOTIDE SEQUENCE [LARGE SCALE GENOMIC DNA]</scope>
    <source>
        <strain evidence="13">L21-Fru-AB</strain>
    </source>
</reference>
<proteinExistence type="inferred from homology"/>
<evidence type="ECO:0000256" key="3">
    <source>
        <dbReference type="ARBA" id="ARBA00022679"/>
    </source>
</evidence>
<dbReference type="NCBIfam" id="TIGR00159">
    <property type="entry name" value="diadenylate cyclase CdaA"/>
    <property type="match status" value="1"/>
</dbReference>
<evidence type="ECO:0000256" key="8">
    <source>
        <dbReference type="ARBA" id="ARBA00022989"/>
    </source>
</evidence>
<dbReference type="RefSeq" id="WP_052882596.1">
    <property type="nucleotide sequence ID" value="NZ_CP010904.1"/>
</dbReference>
<evidence type="ECO:0000256" key="1">
    <source>
        <dbReference type="ARBA" id="ARBA00000877"/>
    </source>
</evidence>
<keyword evidence="2 10" id="KW-1003">Cell membrane</keyword>
<keyword evidence="5 10" id="KW-0548">Nucleotidyltransferase</keyword>